<gene>
    <name evidence="2" type="ORF">A2982_00700</name>
</gene>
<sequence>MPSRKSVCICRKDIADKDRGGISFYYKGIINELVSYGWEVYVITQLPYTNPKVKVINVPEEDDYYKHSINVYKILKDLQVNIIEASNYKFELYEYLKQTKKVKVKPITIARADPSGVTCLFGNEYIEGEQYQTQHVDYNIALSEFAKNDTQYHYNIKTKRVIYIGVDFDHLFGYTSVDSLNSGKYINNRKEIRVRNLKIDKIAPKSKINIFWSGKPTYMKGYDYLEHLINDSPENFNFILNSTPVSRGISWSKKPAGKHTFIWGLDRADQISLWKNCNVTLLPSRVEGFSLVSAESLLLGIPLIANQQCQVVKEFPVEKEILYFNPTKIKDFIQTVELGMHVKVDLDEKQKWFFSSKRMALETHHFYMEVLDARRKYGV</sequence>
<dbReference type="GO" id="GO:0016757">
    <property type="term" value="F:glycosyltransferase activity"/>
    <property type="evidence" value="ECO:0007669"/>
    <property type="project" value="InterPro"/>
</dbReference>
<dbReference type="Proteomes" id="UP000178771">
    <property type="component" value="Unassembled WGS sequence"/>
</dbReference>
<dbReference type="AlphaFoldDB" id="A0A1F4V5A6"/>
<organism evidence="2 3">
    <name type="scientific">candidate division WWE3 bacterium RIFCSPLOWO2_01_FULL_39_13</name>
    <dbReference type="NCBI Taxonomy" id="1802624"/>
    <lineage>
        <taxon>Bacteria</taxon>
        <taxon>Katanobacteria</taxon>
    </lineage>
</organism>
<evidence type="ECO:0000313" key="3">
    <source>
        <dbReference type="Proteomes" id="UP000178771"/>
    </source>
</evidence>
<protein>
    <recommendedName>
        <fullName evidence="1">Glycosyl transferase family 1 domain-containing protein</fullName>
    </recommendedName>
</protein>
<reference evidence="2 3" key="1">
    <citation type="journal article" date="2016" name="Nat. Commun.">
        <title>Thousands of microbial genomes shed light on interconnected biogeochemical processes in an aquifer system.</title>
        <authorList>
            <person name="Anantharaman K."/>
            <person name="Brown C.T."/>
            <person name="Hug L.A."/>
            <person name="Sharon I."/>
            <person name="Castelle C.J."/>
            <person name="Probst A.J."/>
            <person name="Thomas B.C."/>
            <person name="Singh A."/>
            <person name="Wilkins M.J."/>
            <person name="Karaoz U."/>
            <person name="Brodie E.L."/>
            <person name="Williams K.H."/>
            <person name="Hubbard S.S."/>
            <person name="Banfield J.F."/>
        </authorList>
    </citation>
    <scope>NUCLEOTIDE SEQUENCE [LARGE SCALE GENOMIC DNA]</scope>
</reference>
<dbReference type="Gene3D" id="3.40.50.2000">
    <property type="entry name" value="Glycogen Phosphorylase B"/>
    <property type="match status" value="2"/>
</dbReference>
<evidence type="ECO:0000259" key="1">
    <source>
        <dbReference type="Pfam" id="PF00534"/>
    </source>
</evidence>
<dbReference type="STRING" id="1802624.A2982_00700"/>
<accession>A0A1F4V5A6</accession>
<proteinExistence type="predicted"/>
<feature type="domain" description="Glycosyl transferase family 1" evidence="1">
    <location>
        <begin position="251"/>
        <end position="337"/>
    </location>
</feature>
<name>A0A1F4V5A6_UNCKA</name>
<comment type="caution">
    <text evidence="2">The sequence shown here is derived from an EMBL/GenBank/DDBJ whole genome shotgun (WGS) entry which is preliminary data.</text>
</comment>
<dbReference type="InterPro" id="IPR001296">
    <property type="entry name" value="Glyco_trans_1"/>
</dbReference>
<evidence type="ECO:0000313" key="2">
    <source>
        <dbReference type="EMBL" id="OGC52369.1"/>
    </source>
</evidence>
<dbReference type="SUPFAM" id="SSF53756">
    <property type="entry name" value="UDP-Glycosyltransferase/glycogen phosphorylase"/>
    <property type="match status" value="1"/>
</dbReference>
<dbReference type="Pfam" id="PF00534">
    <property type="entry name" value="Glycos_transf_1"/>
    <property type="match status" value="1"/>
</dbReference>
<dbReference type="EMBL" id="MEVH01000001">
    <property type="protein sequence ID" value="OGC52369.1"/>
    <property type="molecule type" value="Genomic_DNA"/>
</dbReference>